<organism evidence="1 2">
    <name type="scientific">Arctium lappa</name>
    <name type="common">Greater burdock</name>
    <name type="synonym">Lappa major</name>
    <dbReference type="NCBI Taxonomy" id="4217"/>
    <lineage>
        <taxon>Eukaryota</taxon>
        <taxon>Viridiplantae</taxon>
        <taxon>Streptophyta</taxon>
        <taxon>Embryophyta</taxon>
        <taxon>Tracheophyta</taxon>
        <taxon>Spermatophyta</taxon>
        <taxon>Magnoliopsida</taxon>
        <taxon>eudicotyledons</taxon>
        <taxon>Gunneridae</taxon>
        <taxon>Pentapetalae</taxon>
        <taxon>asterids</taxon>
        <taxon>campanulids</taxon>
        <taxon>Asterales</taxon>
        <taxon>Asteraceae</taxon>
        <taxon>Carduoideae</taxon>
        <taxon>Cardueae</taxon>
        <taxon>Arctiinae</taxon>
        <taxon>Arctium</taxon>
    </lineage>
</organism>
<accession>A0ACB9CME8</accession>
<reference evidence="1 2" key="2">
    <citation type="journal article" date="2022" name="Mol. Ecol. Resour.">
        <title>The genomes of chicory, endive, great burdock and yacon provide insights into Asteraceae paleo-polyploidization history and plant inulin production.</title>
        <authorList>
            <person name="Fan W."/>
            <person name="Wang S."/>
            <person name="Wang H."/>
            <person name="Wang A."/>
            <person name="Jiang F."/>
            <person name="Liu H."/>
            <person name="Zhao H."/>
            <person name="Xu D."/>
            <person name="Zhang Y."/>
        </authorList>
    </citation>
    <scope>NUCLEOTIDE SEQUENCE [LARGE SCALE GENOMIC DNA]</scope>
    <source>
        <strain evidence="2">cv. Niubang</strain>
    </source>
</reference>
<evidence type="ECO:0000313" key="2">
    <source>
        <dbReference type="Proteomes" id="UP001055879"/>
    </source>
</evidence>
<dbReference type="Proteomes" id="UP001055879">
    <property type="component" value="Linkage Group LG04"/>
</dbReference>
<evidence type="ECO:0000313" key="1">
    <source>
        <dbReference type="EMBL" id="KAI3735472.1"/>
    </source>
</evidence>
<keyword evidence="2" id="KW-1185">Reference proteome</keyword>
<reference evidence="2" key="1">
    <citation type="journal article" date="2022" name="Mol. Ecol. Resour.">
        <title>The genomes of chicory, endive, great burdock and yacon provide insights into Asteraceae palaeo-polyploidization history and plant inulin production.</title>
        <authorList>
            <person name="Fan W."/>
            <person name="Wang S."/>
            <person name="Wang H."/>
            <person name="Wang A."/>
            <person name="Jiang F."/>
            <person name="Liu H."/>
            <person name="Zhao H."/>
            <person name="Xu D."/>
            <person name="Zhang Y."/>
        </authorList>
    </citation>
    <scope>NUCLEOTIDE SEQUENCE [LARGE SCALE GENOMIC DNA]</scope>
    <source>
        <strain evidence="2">cv. Niubang</strain>
    </source>
</reference>
<comment type="caution">
    <text evidence="1">The sequence shown here is derived from an EMBL/GenBank/DDBJ whole genome shotgun (WGS) entry which is preliminary data.</text>
</comment>
<name>A0ACB9CME8_ARCLA</name>
<dbReference type="EMBL" id="CM042050">
    <property type="protein sequence ID" value="KAI3735472.1"/>
    <property type="molecule type" value="Genomic_DNA"/>
</dbReference>
<sequence length="823" mass="94047">MGYEGPTEVYMFFKSKFSPQWRFFVHTLQHCISRKTTGWSEFSSTLAYALVCLATSRKFNFSQMIFNDLMSNLDTKTKSFYMYPRFVQEILLKELTDLPSFEKVYVPKPPKGKVFSNMKRPSKDFSGPETPLFSTMMVMSHSHGEASASKPTSDNPTDDLPTPFISIDTPQIPIVKPISPITKTYKRKKVQKVPSLPVSSPQLPASPLMEHSPLENIKRETTGVSPNPKKVLSKEKEEHVGSKAHTTDFAQGAGQDSVNISKTFPTTTLDEQSSKGPRCQETTGVADVHNQGLEIKEMKKLITSQQVQIAKLKKMVIRLMHKKKKTKFVLKKRSIDHDASKKGETQEKECEKQSPVGMESHFEGELNSKAEKKQAAETAKAVATEKEVETTSTTETFVKAAEIGKAAVTESAAETEQEVVTAAAETELSREEIEIAETLVKAKLDTPKATPKAKGVVIKEVEKEKKRKEFSVAEAKKKGKEKMIEPEKPSKKQTQIELDEEMAKKLQEELEKEEEVQSAKDRELALEMAKTINEEYQRRLKTVVASKKVTLRATRQSQRKPSKTFLENQERRKMINFLKGAIGVPEGMFTKADVQSQEQRPEQTSQQYSDQHSRSDDQVNLYMTVTNEEPMQADPISMKAPEIIHWDTLKDNRREYFRIKRMGDQFEVYSSWGKVIRSCSRADLEEMYKVGIKLYENVLKGTEMNLTKISMEYLCMMFEPERVQHRIKDLHHEYEFKEIDYWMLFENCGVYVITIDKRYHEYYLVEKVYDHSKAKLQGMLNAKLVCPTVTTASMVSTAEEINIAMEINAACEDKDDLKRKTRS</sequence>
<proteinExistence type="predicted"/>
<gene>
    <name evidence="1" type="ORF">L6452_14971</name>
</gene>
<protein>
    <submittedName>
        <fullName evidence="1">Uncharacterized protein</fullName>
    </submittedName>
</protein>